<evidence type="ECO:0000313" key="3">
    <source>
        <dbReference type="Proteomes" id="UP000228568"/>
    </source>
</evidence>
<dbReference type="Proteomes" id="UP000228568">
    <property type="component" value="Unassembled WGS sequence"/>
</dbReference>
<reference evidence="3" key="1">
    <citation type="submission" date="2017-09" db="EMBL/GenBank/DDBJ databases">
        <title>Depth-based differentiation of microbial function through sediment-hosted aquifers and enrichment of novel symbionts in the deep terrestrial subsurface.</title>
        <authorList>
            <person name="Probst A.J."/>
            <person name="Ladd B."/>
            <person name="Jarett J.K."/>
            <person name="Geller-Mcgrath D.E."/>
            <person name="Sieber C.M.K."/>
            <person name="Emerson J.B."/>
            <person name="Anantharaman K."/>
            <person name="Thomas B.C."/>
            <person name="Malmstrom R."/>
            <person name="Stieglmeier M."/>
            <person name="Klingl A."/>
            <person name="Woyke T."/>
            <person name="Ryan C.M."/>
            <person name="Banfield J.F."/>
        </authorList>
    </citation>
    <scope>NUCLEOTIDE SEQUENCE [LARGE SCALE GENOMIC DNA]</scope>
</reference>
<accession>A0A2M7V7K9</accession>
<dbReference type="AlphaFoldDB" id="A0A2M7V7K9"/>
<evidence type="ECO:0000313" key="2">
    <source>
        <dbReference type="EMBL" id="PIZ94727.1"/>
    </source>
</evidence>
<dbReference type="SUPFAM" id="SSF69318">
    <property type="entry name" value="Integrin alpha N-terminal domain"/>
    <property type="match status" value="1"/>
</dbReference>
<organism evidence="2 3">
    <name type="scientific">Candidatus Magasanikbacteria bacterium CG_4_10_14_0_2_um_filter_37_12</name>
    <dbReference type="NCBI Taxonomy" id="1974637"/>
    <lineage>
        <taxon>Bacteria</taxon>
        <taxon>Candidatus Magasanikiibacteriota</taxon>
    </lineage>
</organism>
<dbReference type="InterPro" id="IPR013517">
    <property type="entry name" value="FG-GAP"/>
</dbReference>
<dbReference type="InterPro" id="IPR029455">
    <property type="entry name" value="GHL15"/>
</dbReference>
<gene>
    <name evidence="2" type="ORF">COX81_02875</name>
</gene>
<dbReference type="Gene3D" id="2.130.10.130">
    <property type="entry name" value="Integrin alpha, N-terminal"/>
    <property type="match status" value="1"/>
</dbReference>
<proteinExistence type="predicted"/>
<sequence>MKKSSFFISFFFAIFFGLFLPVDFSYAVDTSQPRLSNIYLKTPISHSDAQSLSRWDVVILHMLAQNNSAEQIKYMRKLNPDIIILAYITSEEFPVSDYLQWDPKPDGLLRQEFTGIKDDMWLRGADGYHVVFWKDSWMLNVNNLSWREYLSSFVANKILSSGLWNGVFYDNVWTGISWIDSQVDIDADGHNDPKNIVDSFWASGMSDLFQLTRKKAGNILIIGNGDRGFYNDLNGFYIENFTQNKQSTWSERMNLYSQSARSSQKERITIVGNTTLDIGNKNDYQNMRFGLTSAFLEDGYYAFDSGSNTHAEQWYYDEYDVNLGSAIAPSYSDQKLNTYAPDIWRRDFENGLSIVNSTGAMKTVELNGEYEKIHGIQDTKTNDGAIVSEVDVNGYDGLMLLKTFDGLNDVLFTNGDFTRFIHPDGTMVRNGFFVFEEDYKGGDQVAHIDLDDNGKRDLVVVSKNKIMAWRDDGQIFMKIYPYTASYQGKLRVAIGDANLDYKMEIYVAPSVGYPAPIKIYTRNGRQMKKDWFPFGETYSGGYSMAVGKLTSGPWNELAIGAGEGVAPMVSIYTWQYDKIGEWLAYEKSFKGGVNLTAGDVNGDGVDEIIVGAGPGKKPVVRIFDMQGKQLYDEFQVYSTLGNPGIEVRSLDVDFDGKDDILGMGGAF</sequence>
<evidence type="ECO:0000256" key="1">
    <source>
        <dbReference type="ARBA" id="ARBA00022729"/>
    </source>
</evidence>
<protein>
    <recommendedName>
        <fullName evidence="4">VCBS repeat-containing protein</fullName>
    </recommendedName>
</protein>
<dbReference type="Pfam" id="PF01839">
    <property type="entry name" value="FG-GAP"/>
    <property type="match status" value="1"/>
</dbReference>
<evidence type="ECO:0008006" key="4">
    <source>
        <dbReference type="Google" id="ProtNLM"/>
    </source>
</evidence>
<comment type="caution">
    <text evidence="2">The sequence shown here is derived from an EMBL/GenBank/DDBJ whole genome shotgun (WGS) entry which is preliminary data.</text>
</comment>
<dbReference type="EMBL" id="PFPK01000034">
    <property type="protein sequence ID" value="PIZ94727.1"/>
    <property type="molecule type" value="Genomic_DNA"/>
</dbReference>
<name>A0A2M7V7K9_9BACT</name>
<keyword evidence="1" id="KW-0732">Signal</keyword>
<dbReference type="Pfam" id="PF14885">
    <property type="entry name" value="GHL15"/>
    <property type="match status" value="1"/>
</dbReference>
<dbReference type="InterPro" id="IPR028994">
    <property type="entry name" value="Integrin_alpha_N"/>
</dbReference>